<dbReference type="Pfam" id="PF00665">
    <property type="entry name" value="rve"/>
    <property type="match status" value="1"/>
</dbReference>
<dbReference type="SUPFAM" id="SSF53098">
    <property type="entry name" value="Ribonuclease H-like"/>
    <property type="match status" value="1"/>
</dbReference>
<feature type="domain" description="Integrase catalytic" evidence="1">
    <location>
        <begin position="96"/>
        <end position="263"/>
    </location>
</feature>
<dbReference type="HOGENOM" id="CLU_027402_4_2_5"/>
<dbReference type="AlphaFoldDB" id="W0AHX9"/>
<gene>
    <name evidence="2" type="ORF">NX02_17950</name>
</gene>
<dbReference type="PANTHER" id="PTHR46889:SF7">
    <property type="entry name" value="TRANSPOSASE FOR INSERTION SEQUENCE ELEMENT IS904"/>
    <property type="match status" value="1"/>
</dbReference>
<dbReference type="eggNOG" id="COG2801">
    <property type="taxonomic scope" value="Bacteria"/>
</dbReference>
<dbReference type="Gene3D" id="3.30.420.10">
    <property type="entry name" value="Ribonuclease H-like superfamily/Ribonuclease H"/>
    <property type="match status" value="1"/>
</dbReference>
<dbReference type="Proteomes" id="UP000018851">
    <property type="component" value="Chromosome"/>
</dbReference>
<evidence type="ECO:0000313" key="2">
    <source>
        <dbReference type="EMBL" id="AHE55260.1"/>
    </source>
</evidence>
<reference evidence="2 3" key="1">
    <citation type="submission" date="2013-07" db="EMBL/GenBank/DDBJ databases">
        <title>Completed genome of Sphingomonas sanxanigenens NX02.</title>
        <authorList>
            <person name="Ma T."/>
            <person name="Huang H."/>
            <person name="Wu M."/>
            <person name="Li X."/>
            <person name="Li G."/>
        </authorList>
    </citation>
    <scope>NUCLEOTIDE SEQUENCE [LARGE SCALE GENOMIC DNA]</scope>
    <source>
        <strain evidence="2 3">NX02</strain>
    </source>
</reference>
<dbReference type="PANTHER" id="PTHR46889">
    <property type="entry name" value="TRANSPOSASE INSF FOR INSERTION SEQUENCE IS3B-RELATED"/>
    <property type="match status" value="1"/>
</dbReference>
<dbReference type="EMBL" id="CP006644">
    <property type="protein sequence ID" value="AHE55260.1"/>
    <property type="molecule type" value="Genomic_DNA"/>
</dbReference>
<accession>W0AHX9</accession>
<dbReference type="KEGG" id="ssan:NX02_17950"/>
<evidence type="ECO:0000313" key="3">
    <source>
        <dbReference type="Proteomes" id="UP000018851"/>
    </source>
</evidence>
<dbReference type="InterPro" id="IPR025948">
    <property type="entry name" value="HTH-like_dom"/>
</dbReference>
<dbReference type="PROSITE" id="PS50994">
    <property type="entry name" value="INTEGRASE"/>
    <property type="match status" value="1"/>
</dbReference>
<evidence type="ECO:0000259" key="1">
    <source>
        <dbReference type="PROSITE" id="PS50994"/>
    </source>
</evidence>
<dbReference type="STRING" id="1123269.NX02_17950"/>
<dbReference type="GO" id="GO:0015074">
    <property type="term" value="P:DNA integration"/>
    <property type="evidence" value="ECO:0007669"/>
    <property type="project" value="InterPro"/>
</dbReference>
<protein>
    <recommendedName>
        <fullName evidence="1">Integrase catalytic domain-containing protein</fullName>
    </recommendedName>
</protein>
<proteinExistence type="predicted"/>
<dbReference type="PATRIC" id="fig|1123269.5.peg.3515"/>
<dbReference type="InterPro" id="IPR050900">
    <property type="entry name" value="Transposase_IS3/IS150/IS904"/>
</dbReference>
<dbReference type="Pfam" id="PF13333">
    <property type="entry name" value="rve_2"/>
    <property type="match status" value="1"/>
</dbReference>
<dbReference type="GO" id="GO:0003676">
    <property type="term" value="F:nucleic acid binding"/>
    <property type="evidence" value="ECO:0007669"/>
    <property type="project" value="InterPro"/>
</dbReference>
<dbReference type="Pfam" id="PF13276">
    <property type="entry name" value="HTH_21"/>
    <property type="match status" value="1"/>
</dbReference>
<dbReference type="InterPro" id="IPR036397">
    <property type="entry name" value="RNaseH_sf"/>
</dbReference>
<dbReference type="InterPro" id="IPR001584">
    <property type="entry name" value="Integrase_cat-core"/>
</dbReference>
<name>W0AHX9_9SPHN</name>
<sequence>MGEVNRAAFYRRWQDHAPKQEETALRDQLQRLCVANRHYGYRRITALLKRDGWHINHKRVQQLMREDNLLCVRKPIFRPATTDSRHGWRIWPNLARHLDPSEVNQLWVADITYVRLAEAFVYLAVILDAFSRKVVGWAMADHLRAELALDALTMALERRPVVAGGLVHHSDRGIQYACGDYIARLEAAGILPSMSRVGCPYDNAMAESFMKTLKQEEVNGADYRDLADAAKHIGSFLEEIYNRQRLHSALAYRSPDEYEHISPRAAAQQPLAVTANRCP</sequence>
<dbReference type="NCBIfam" id="NF033516">
    <property type="entry name" value="transpos_IS3"/>
    <property type="match status" value="1"/>
</dbReference>
<dbReference type="InterPro" id="IPR048020">
    <property type="entry name" value="Transpos_IS3"/>
</dbReference>
<organism evidence="2 3">
    <name type="scientific">Sphingomonas sanxanigenens DSM 19645 = NX02</name>
    <dbReference type="NCBI Taxonomy" id="1123269"/>
    <lineage>
        <taxon>Bacteria</taxon>
        <taxon>Pseudomonadati</taxon>
        <taxon>Pseudomonadota</taxon>
        <taxon>Alphaproteobacteria</taxon>
        <taxon>Sphingomonadales</taxon>
        <taxon>Sphingomonadaceae</taxon>
        <taxon>Sphingomonas</taxon>
    </lineage>
</organism>
<keyword evidence="3" id="KW-1185">Reference proteome</keyword>
<dbReference type="InterPro" id="IPR012337">
    <property type="entry name" value="RNaseH-like_sf"/>
</dbReference>